<evidence type="ECO:0000313" key="1">
    <source>
        <dbReference type="EMBL" id="AZV44552.1"/>
    </source>
</evidence>
<dbReference type="AlphaFoldDB" id="A0A3T0KW55"/>
<protein>
    <submittedName>
        <fullName evidence="1">Uncharacterized protein</fullName>
    </submittedName>
</protein>
<dbReference type="InterPro" id="IPR038117">
    <property type="entry name" value="BofC_C_sf"/>
</dbReference>
<dbReference type="Gene3D" id="3.10.20.420">
    <property type="entry name" value="Bypass-of-forespore C, N-terminal domain"/>
    <property type="match status" value="1"/>
</dbReference>
<dbReference type="InterPro" id="IPR015071">
    <property type="entry name" value="BOFC_N"/>
</dbReference>
<dbReference type="RefSeq" id="WP_252282596.1">
    <property type="nucleotide sequence ID" value="NZ_CP026095.1"/>
</dbReference>
<dbReference type="InterPro" id="IPR015050">
    <property type="entry name" value="BofC_C"/>
</dbReference>
<proteinExistence type="predicted"/>
<accession>A0A3T0KW55</accession>
<dbReference type="KEGG" id="pasa:BAOM_3943"/>
<dbReference type="Gene3D" id="3.30.70.1740">
    <property type="entry name" value="Bypass-of-forespore C, C-terminal domain"/>
    <property type="match status" value="1"/>
</dbReference>
<dbReference type="Proteomes" id="UP000283095">
    <property type="component" value="Chromosome"/>
</dbReference>
<organism evidence="1 2">
    <name type="scientific">Peribacillus asahii</name>
    <dbReference type="NCBI Taxonomy" id="228899"/>
    <lineage>
        <taxon>Bacteria</taxon>
        <taxon>Bacillati</taxon>
        <taxon>Bacillota</taxon>
        <taxon>Bacilli</taxon>
        <taxon>Bacillales</taxon>
        <taxon>Bacillaceae</taxon>
        <taxon>Peribacillus</taxon>
    </lineage>
</organism>
<dbReference type="InterPro" id="IPR038118">
    <property type="entry name" value="BOFC_N_sf"/>
</dbReference>
<dbReference type="Pfam" id="PF08977">
    <property type="entry name" value="BOFC_N"/>
    <property type="match status" value="1"/>
</dbReference>
<sequence>MIIRILACFMFLFFSFVWTGSAELSIQEYQPIERKVILQREYLDGELSEEKVMEVIGSMAQFQKKYREWQIVEQTKEHLVLHKFENDISPLLKANGYFGITEDGTLSIFNGKPEYEKVIHTFFQLDVGKLEAYQQEELQQGIPIISKEQFTNLIKEYKVYSMPSNSAH</sequence>
<gene>
    <name evidence="1" type="ORF">BAOM_3943</name>
</gene>
<reference evidence="1 2" key="1">
    <citation type="submission" date="2018-01" db="EMBL/GenBank/DDBJ databases">
        <title>Bacillus asahii Genome sequencing and assembly.</title>
        <authorList>
            <person name="Jiang H."/>
            <person name="Feng Y."/>
            <person name="Zhao F."/>
            <person name="Lin X."/>
        </authorList>
    </citation>
    <scope>NUCLEOTIDE SEQUENCE [LARGE SCALE GENOMIC DNA]</scope>
    <source>
        <strain evidence="1 2">OM18</strain>
    </source>
</reference>
<dbReference type="Pfam" id="PF08955">
    <property type="entry name" value="BofC_C"/>
    <property type="match status" value="1"/>
</dbReference>
<evidence type="ECO:0000313" key="2">
    <source>
        <dbReference type="Proteomes" id="UP000283095"/>
    </source>
</evidence>
<dbReference type="EMBL" id="CP026095">
    <property type="protein sequence ID" value="AZV44552.1"/>
    <property type="molecule type" value="Genomic_DNA"/>
</dbReference>
<name>A0A3T0KW55_9BACI</name>